<evidence type="ECO:0000256" key="4">
    <source>
        <dbReference type="ARBA" id="ARBA00022547"/>
    </source>
</evidence>
<dbReference type="Proteomes" id="UP000228614">
    <property type="component" value="Unassembled WGS sequence"/>
</dbReference>
<dbReference type="InterPro" id="IPR035908">
    <property type="entry name" value="F0_ATP_A_sf"/>
</dbReference>
<dbReference type="PROSITE" id="PS00449">
    <property type="entry name" value="ATPASE_A"/>
    <property type="match status" value="1"/>
</dbReference>
<protein>
    <recommendedName>
        <fullName evidence="14">F0F1 ATP synthase subunit A</fullName>
    </recommendedName>
</protein>
<keyword evidence="3" id="KW-0813">Transport</keyword>
<evidence type="ECO:0000313" key="13">
    <source>
        <dbReference type="Proteomes" id="UP000228614"/>
    </source>
</evidence>
<dbReference type="GO" id="GO:0005886">
    <property type="term" value="C:plasma membrane"/>
    <property type="evidence" value="ECO:0007669"/>
    <property type="project" value="TreeGrafter"/>
</dbReference>
<proteinExistence type="inferred from homology"/>
<evidence type="ECO:0000256" key="6">
    <source>
        <dbReference type="ARBA" id="ARBA00022781"/>
    </source>
</evidence>
<evidence type="ECO:0000256" key="8">
    <source>
        <dbReference type="ARBA" id="ARBA00023065"/>
    </source>
</evidence>
<feature type="transmembrane region" description="Helical" evidence="11">
    <location>
        <begin position="125"/>
        <end position="146"/>
    </location>
</feature>
<dbReference type="AlphaFoldDB" id="A0A2H0V7L0"/>
<keyword evidence="5 11" id="KW-0812">Transmembrane</keyword>
<keyword evidence="10" id="KW-0066">ATP synthesis</keyword>
<evidence type="ECO:0008006" key="14">
    <source>
        <dbReference type="Google" id="ProtNLM"/>
    </source>
</evidence>
<dbReference type="SUPFAM" id="SSF81336">
    <property type="entry name" value="F1F0 ATP synthase subunit A"/>
    <property type="match status" value="1"/>
</dbReference>
<evidence type="ECO:0000256" key="1">
    <source>
        <dbReference type="ARBA" id="ARBA00004141"/>
    </source>
</evidence>
<organism evidence="12 13">
    <name type="scientific">Candidatus Falkowbacteria bacterium CG10_big_fil_rev_8_21_14_0_10_37_6</name>
    <dbReference type="NCBI Taxonomy" id="1974563"/>
    <lineage>
        <taxon>Bacteria</taxon>
        <taxon>Candidatus Falkowiibacteriota</taxon>
    </lineage>
</organism>
<dbReference type="InterPro" id="IPR000568">
    <property type="entry name" value="ATP_synth_F0_asu"/>
</dbReference>
<evidence type="ECO:0000256" key="10">
    <source>
        <dbReference type="ARBA" id="ARBA00023310"/>
    </source>
</evidence>
<feature type="transmembrane region" description="Helical" evidence="11">
    <location>
        <begin position="24"/>
        <end position="45"/>
    </location>
</feature>
<keyword evidence="7 11" id="KW-1133">Transmembrane helix</keyword>
<evidence type="ECO:0000256" key="5">
    <source>
        <dbReference type="ARBA" id="ARBA00022692"/>
    </source>
</evidence>
<comment type="subcellular location">
    <subcellularLocation>
        <location evidence="1">Membrane</location>
        <topology evidence="1">Multi-pass membrane protein</topology>
    </subcellularLocation>
</comment>
<keyword evidence="6" id="KW-0375">Hydrogen ion transport</keyword>
<dbReference type="GO" id="GO:0042777">
    <property type="term" value="P:proton motive force-driven plasma membrane ATP synthesis"/>
    <property type="evidence" value="ECO:0007669"/>
    <property type="project" value="TreeGrafter"/>
</dbReference>
<dbReference type="InterPro" id="IPR045082">
    <property type="entry name" value="ATP_syn_F0_a_bact/chloroplast"/>
</dbReference>
<keyword evidence="4" id="KW-0138">CF(0)</keyword>
<reference evidence="13" key="1">
    <citation type="submission" date="2017-09" db="EMBL/GenBank/DDBJ databases">
        <title>Depth-based differentiation of microbial function through sediment-hosted aquifers and enrichment of novel symbionts in the deep terrestrial subsurface.</title>
        <authorList>
            <person name="Probst A.J."/>
            <person name="Ladd B."/>
            <person name="Jarett J.K."/>
            <person name="Geller-Mcgrath D.E."/>
            <person name="Sieber C.M.K."/>
            <person name="Emerson J.B."/>
            <person name="Anantharaman K."/>
            <person name="Thomas B.C."/>
            <person name="Malmstrom R."/>
            <person name="Stieglmeier M."/>
            <person name="Klingl A."/>
            <person name="Woyke T."/>
            <person name="Ryan C.M."/>
            <person name="Banfield J.F."/>
        </authorList>
    </citation>
    <scope>NUCLEOTIDE SEQUENCE [LARGE SCALE GENOMIC DNA]</scope>
</reference>
<evidence type="ECO:0000256" key="3">
    <source>
        <dbReference type="ARBA" id="ARBA00022448"/>
    </source>
</evidence>
<dbReference type="PANTHER" id="PTHR42823:SF3">
    <property type="entry name" value="ATP SYNTHASE SUBUNIT A, CHLOROPLASTIC"/>
    <property type="match status" value="1"/>
</dbReference>
<dbReference type="GO" id="GO:0045259">
    <property type="term" value="C:proton-transporting ATP synthase complex"/>
    <property type="evidence" value="ECO:0007669"/>
    <property type="project" value="UniProtKB-KW"/>
</dbReference>
<keyword evidence="8" id="KW-0406">Ion transport</keyword>
<dbReference type="Gene3D" id="1.20.120.220">
    <property type="entry name" value="ATP synthase, F0 complex, subunit A"/>
    <property type="match status" value="1"/>
</dbReference>
<evidence type="ECO:0000256" key="9">
    <source>
        <dbReference type="ARBA" id="ARBA00023136"/>
    </source>
</evidence>
<comment type="similarity">
    <text evidence="2">Belongs to the ATPase A chain family.</text>
</comment>
<dbReference type="PANTHER" id="PTHR42823">
    <property type="entry name" value="ATP SYNTHASE SUBUNIT A, CHLOROPLASTIC"/>
    <property type="match status" value="1"/>
</dbReference>
<comment type="caution">
    <text evidence="12">The sequence shown here is derived from an EMBL/GenBank/DDBJ whole genome shotgun (WGS) entry which is preliminary data.</text>
</comment>
<dbReference type="Pfam" id="PF00119">
    <property type="entry name" value="ATP-synt_A"/>
    <property type="match status" value="1"/>
</dbReference>
<dbReference type="InterPro" id="IPR023011">
    <property type="entry name" value="ATP_synth_F0_asu_AS"/>
</dbReference>
<keyword evidence="9 11" id="KW-0472">Membrane</keyword>
<evidence type="ECO:0000256" key="7">
    <source>
        <dbReference type="ARBA" id="ARBA00022989"/>
    </source>
</evidence>
<sequence length="199" mass="21913">MNLDISLAPQILFYIGSFPVTNSFLWMIILTIVTIIFTLIISASLKLVPGKIQSIVEIFLEGGYDFVKSVIGTDKKARRIFPLVMTMFVFTLITNLFTYIPGQAAIMINTADGPVALFRAVMADYGMVFMMTTITIILVQVVAIIVHGPFGYMGKFINFKSPLSFVLGLMDIIGEFAKLVSLSFRLFGNIFAGEVLGAV</sequence>
<dbReference type="PRINTS" id="PR00123">
    <property type="entry name" value="ATPASEA"/>
</dbReference>
<evidence type="ECO:0000256" key="2">
    <source>
        <dbReference type="ARBA" id="ARBA00006810"/>
    </source>
</evidence>
<evidence type="ECO:0000313" key="12">
    <source>
        <dbReference type="EMBL" id="PIR95096.1"/>
    </source>
</evidence>
<gene>
    <name evidence="12" type="ORF">COT95_00555</name>
</gene>
<name>A0A2H0V7L0_9BACT</name>
<dbReference type="GO" id="GO:0046933">
    <property type="term" value="F:proton-transporting ATP synthase activity, rotational mechanism"/>
    <property type="evidence" value="ECO:0007669"/>
    <property type="project" value="TreeGrafter"/>
</dbReference>
<feature type="non-terminal residue" evidence="12">
    <location>
        <position position="199"/>
    </location>
</feature>
<dbReference type="EMBL" id="PFAN01000034">
    <property type="protein sequence ID" value="PIR95096.1"/>
    <property type="molecule type" value="Genomic_DNA"/>
</dbReference>
<evidence type="ECO:0000256" key="11">
    <source>
        <dbReference type="SAM" id="Phobius"/>
    </source>
</evidence>
<accession>A0A2H0V7L0</accession>
<feature type="transmembrane region" description="Helical" evidence="11">
    <location>
        <begin position="80"/>
        <end position="100"/>
    </location>
</feature>